<name>A0AAV6V3A7_9ARAC</name>
<evidence type="ECO:0000256" key="1">
    <source>
        <dbReference type="ARBA" id="ARBA00004123"/>
    </source>
</evidence>
<comment type="caution">
    <text evidence="7">The sequence shown here is derived from an EMBL/GenBank/DDBJ whole genome shotgun (WGS) entry which is preliminary data.</text>
</comment>
<dbReference type="PANTHER" id="PTHR15950">
    <property type="entry name" value="TRANSCRIPTION COFACTOR VESTIGIAL-LIKE PROTEIN"/>
    <property type="match status" value="1"/>
</dbReference>
<keyword evidence="6" id="KW-0472">Membrane</keyword>
<dbReference type="EMBL" id="JAFNEN010000164">
    <property type="protein sequence ID" value="KAG8191175.1"/>
    <property type="molecule type" value="Genomic_DNA"/>
</dbReference>
<evidence type="ECO:0000256" key="2">
    <source>
        <dbReference type="ARBA" id="ARBA00023015"/>
    </source>
</evidence>
<dbReference type="InterPro" id="IPR006627">
    <property type="entry name" value="TDU_repeat"/>
</dbReference>
<keyword evidence="3" id="KW-0804">Transcription</keyword>
<proteinExistence type="predicted"/>
<feature type="compositionally biased region" description="Low complexity" evidence="5">
    <location>
        <begin position="130"/>
        <end position="139"/>
    </location>
</feature>
<keyword evidence="8" id="KW-1185">Reference proteome</keyword>
<dbReference type="GO" id="GO:0006355">
    <property type="term" value="P:regulation of DNA-templated transcription"/>
    <property type="evidence" value="ECO:0007669"/>
    <property type="project" value="InterPro"/>
</dbReference>
<evidence type="ECO:0000313" key="8">
    <source>
        <dbReference type="Proteomes" id="UP000827092"/>
    </source>
</evidence>
<organism evidence="7 8">
    <name type="scientific">Oedothorax gibbosus</name>
    <dbReference type="NCBI Taxonomy" id="931172"/>
    <lineage>
        <taxon>Eukaryota</taxon>
        <taxon>Metazoa</taxon>
        <taxon>Ecdysozoa</taxon>
        <taxon>Arthropoda</taxon>
        <taxon>Chelicerata</taxon>
        <taxon>Arachnida</taxon>
        <taxon>Araneae</taxon>
        <taxon>Araneomorphae</taxon>
        <taxon>Entelegynae</taxon>
        <taxon>Araneoidea</taxon>
        <taxon>Linyphiidae</taxon>
        <taxon>Erigoninae</taxon>
        <taxon>Oedothorax</taxon>
    </lineage>
</organism>
<evidence type="ECO:0000313" key="7">
    <source>
        <dbReference type="EMBL" id="KAG8191175.1"/>
    </source>
</evidence>
<sequence length="372" mass="40495">MSKRYQTYVKTISDIYLPGLYQNDKTILFATTVLLFISLLPLFITTVFFHCGYLAFAKIAFGRQPFKIAESRGRPEFTGVCVLSTGCRARTMSCAEVMYQPYSPYFPYQRPATSADYRKFVKPHTEASCSSASSLLDPSGPSPSPAKAEASVLDKGTGEAQYLSANCVLFTYYSGDIASVVDEHFARALAQAYPASTPAEAASKAQAKDGPPMSHRNFPPSFWNSNYQPMSSVTTGPSTSSTGLPDLSSYGPDPYHPHHPHHHPGTLHATLHHPQSDPWAAHYSPAGCFPYGAGRTSFAPNYPSLLLQPAVRTSRLGPSAACASLEKAEGWGTSRYHHDSLMDANYGAAYGAMAPMPGLEGQPQESKDLYWF</sequence>
<evidence type="ECO:0000256" key="4">
    <source>
        <dbReference type="ARBA" id="ARBA00023242"/>
    </source>
</evidence>
<evidence type="ECO:0000256" key="3">
    <source>
        <dbReference type="ARBA" id="ARBA00023163"/>
    </source>
</evidence>
<reference evidence="7 8" key="1">
    <citation type="journal article" date="2022" name="Nat. Ecol. Evol.">
        <title>A masculinizing supergene underlies an exaggerated male reproductive morph in a spider.</title>
        <authorList>
            <person name="Hendrickx F."/>
            <person name="De Corte Z."/>
            <person name="Sonet G."/>
            <person name="Van Belleghem S.M."/>
            <person name="Kostlbacher S."/>
            <person name="Vangestel C."/>
        </authorList>
    </citation>
    <scope>NUCLEOTIDE SEQUENCE [LARGE SCALE GENOMIC DNA]</scope>
    <source>
        <strain evidence="7">W744_W776</strain>
    </source>
</reference>
<accession>A0AAV6V3A7</accession>
<evidence type="ECO:0000256" key="5">
    <source>
        <dbReference type="SAM" id="MobiDB-lite"/>
    </source>
</evidence>
<dbReference type="InterPro" id="IPR011520">
    <property type="entry name" value="Vg_fam"/>
</dbReference>
<dbReference type="PANTHER" id="PTHR15950:SF15">
    <property type="entry name" value="PROTEIN VESTIGIAL"/>
    <property type="match status" value="1"/>
</dbReference>
<dbReference type="Proteomes" id="UP000827092">
    <property type="component" value="Unassembled WGS sequence"/>
</dbReference>
<feature type="region of interest" description="Disordered" evidence="5">
    <location>
        <begin position="200"/>
        <end position="273"/>
    </location>
</feature>
<keyword evidence="6" id="KW-0812">Transmembrane</keyword>
<feature type="region of interest" description="Disordered" evidence="5">
    <location>
        <begin position="130"/>
        <end position="152"/>
    </location>
</feature>
<keyword evidence="2" id="KW-0805">Transcription regulation</keyword>
<gene>
    <name evidence="7" type="ORF">JTE90_011859</name>
</gene>
<dbReference type="GO" id="GO:0005634">
    <property type="term" value="C:nucleus"/>
    <property type="evidence" value="ECO:0007669"/>
    <property type="project" value="UniProtKB-SubCell"/>
</dbReference>
<feature type="transmembrane region" description="Helical" evidence="6">
    <location>
        <begin position="27"/>
        <end position="56"/>
    </location>
</feature>
<dbReference type="SMART" id="SM00711">
    <property type="entry name" value="TDU"/>
    <property type="match status" value="1"/>
</dbReference>
<comment type="subcellular location">
    <subcellularLocation>
        <location evidence="1">Nucleus</location>
    </subcellularLocation>
</comment>
<keyword evidence="4" id="KW-0539">Nucleus</keyword>
<protein>
    <recommendedName>
        <fullName evidence="9">Transcription cofactor vestigial-like protein 2</fullName>
    </recommendedName>
</protein>
<feature type="compositionally biased region" description="Low complexity" evidence="5">
    <location>
        <begin position="231"/>
        <end position="243"/>
    </location>
</feature>
<dbReference type="Pfam" id="PF07545">
    <property type="entry name" value="Vg_Tdu"/>
    <property type="match status" value="1"/>
</dbReference>
<dbReference type="AlphaFoldDB" id="A0AAV6V3A7"/>
<evidence type="ECO:0008006" key="9">
    <source>
        <dbReference type="Google" id="ProtNLM"/>
    </source>
</evidence>
<evidence type="ECO:0000256" key="6">
    <source>
        <dbReference type="SAM" id="Phobius"/>
    </source>
</evidence>
<keyword evidence="6" id="KW-1133">Transmembrane helix</keyword>